<protein>
    <submittedName>
        <fullName evidence="2">Uncharacterized protein</fullName>
    </submittedName>
</protein>
<gene>
    <name evidence="2" type="ORF">EVA_08351</name>
</gene>
<sequence>MEQNNKSMQQGKPQQKNGKKMQQQFLKMTLLTKATEQEPQMSEEDKELMKILEDDSRTIYRKKPVRTR</sequence>
<name>J9CTM0_9ZZZZ</name>
<comment type="caution">
    <text evidence="2">The sequence shown here is derived from an EMBL/GenBank/DDBJ whole genome shotgun (WGS) entry which is preliminary data.</text>
</comment>
<evidence type="ECO:0000313" key="2">
    <source>
        <dbReference type="EMBL" id="EJX03536.1"/>
    </source>
</evidence>
<dbReference type="AlphaFoldDB" id="J9CTM0"/>
<evidence type="ECO:0000256" key="1">
    <source>
        <dbReference type="SAM" id="MobiDB-lite"/>
    </source>
</evidence>
<feature type="region of interest" description="Disordered" evidence="1">
    <location>
        <begin position="1"/>
        <end position="68"/>
    </location>
</feature>
<proteinExistence type="predicted"/>
<feature type="compositionally biased region" description="Low complexity" evidence="1">
    <location>
        <begin position="8"/>
        <end position="24"/>
    </location>
</feature>
<dbReference type="EMBL" id="AMCI01002123">
    <property type="protein sequence ID" value="EJX03536.1"/>
    <property type="molecule type" value="Genomic_DNA"/>
</dbReference>
<feature type="compositionally biased region" description="Basic and acidic residues" evidence="1">
    <location>
        <begin position="47"/>
        <end position="58"/>
    </location>
</feature>
<feature type="compositionally biased region" description="Basic residues" evidence="1">
    <location>
        <begin position="59"/>
        <end position="68"/>
    </location>
</feature>
<organism evidence="2">
    <name type="scientific">gut metagenome</name>
    <dbReference type="NCBI Taxonomy" id="749906"/>
    <lineage>
        <taxon>unclassified sequences</taxon>
        <taxon>metagenomes</taxon>
        <taxon>organismal metagenomes</taxon>
    </lineage>
</organism>
<reference evidence="2" key="1">
    <citation type="journal article" date="2012" name="PLoS ONE">
        <title>Gene sets for utilization of primary and secondary nutrition supplies in the distal gut of endangered iberian lynx.</title>
        <authorList>
            <person name="Alcaide M."/>
            <person name="Messina E."/>
            <person name="Richter M."/>
            <person name="Bargiela R."/>
            <person name="Peplies J."/>
            <person name="Huws S.A."/>
            <person name="Newbold C.J."/>
            <person name="Golyshin P.N."/>
            <person name="Simon M.A."/>
            <person name="Lopez G."/>
            <person name="Yakimov M.M."/>
            <person name="Ferrer M."/>
        </authorList>
    </citation>
    <scope>NUCLEOTIDE SEQUENCE</scope>
</reference>
<accession>J9CTM0</accession>